<dbReference type="Proteomes" id="UP001365846">
    <property type="component" value="Unassembled WGS sequence"/>
</dbReference>
<proteinExistence type="predicted"/>
<evidence type="ECO:0000313" key="2">
    <source>
        <dbReference type="EMBL" id="MEJ8815450.1"/>
    </source>
</evidence>
<comment type="caution">
    <text evidence="2">The sequence shown here is derived from an EMBL/GenBank/DDBJ whole genome shotgun (WGS) entry which is preliminary data.</text>
</comment>
<dbReference type="EMBL" id="JBBKZU010000020">
    <property type="protein sequence ID" value="MEJ8815450.1"/>
    <property type="molecule type" value="Genomic_DNA"/>
</dbReference>
<reference evidence="2 3" key="1">
    <citation type="submission" date="2024-03" db="EMBL/GenBank/DDBJ databases">
        <title>Novel species of the genus Variovorax.</title>
        <authorList>
            <person name="Liu Q."/>
            <person name="Xin Y.-H."/>
        </authorList>
    </citation>
    <scope>NUCLEOTIDE SEQUENCE [LARGE SCALE GENOMIC DNA]</scope>
    <source>
        <strain evidence="2 3">KACC 18899</strain>
    </source>
</reference>
<protein>
    <submittedName>
        <fullName evidence="2">Uncharacterized protein</fullName>
    </submittedName>
</protein>
<dbReference type="RefSeq" id="WP_340360656.1">
    <property type="nucleotide sequence ID" value="NZ_JBBKZU010000020.1"/>
</dbReference>
<feature type="region of interest" description="Disordered" evidence="1">
    <location>
        <begin position="1"/>
        <end position="24"/>
    </location>
</feature>
<evidence type="ECO:0000256" key="1">
    <source>
        <dbReference type="SAM" id="MobiDB-lite"/>
    </source>
</evidence>
<sequence length="65" mass="7391">MTKTIAPEAPKLTPSQASMASRKKRLASMTLEQLAEWRRYQSEASMRSQRIKAIRKQLEELAAAD</sequence>
<gene>
    <name evidence="2" type="ORF">WKW77_30605</name>
</gene>
<evidence type="ECO:0000313" key="3">
    <source>
        <dbReference type="Proteomes" id="UP001365846"/>
    </source>
</evidence>
<keyword evidence="3" id="KW-1185">Reference proteome</keyword>
<accession>A0ABU8VR04</accession>
<organism evidence="2 3">
    <name type="scientific">Variovorax ureilyticus</name>
    <dbReference type="NCBI Taxonomy" id="1836198"/>
    <lineage>
        <taxon>Bacteria</taxon>
        <taxon>Pseudomonadati</taxon>
        <taxon>Pseudomonadota</taxon>
        <taxon>Betaproteobacteria</taxon>
        <taxon>Burkholderiales</taxon>
        <taxon>Comamonadaceae</taxon>
        <taxon>Variovorax</taxon>
    </lineage>
</organism>
<name>A0ABU8VR04_9BURK</name>